<evidence type="ECO:0000256" key="1">
    <source>
        <dbReference type="SAM" id="MobiDB-lite"/>
    </source>
</evidence>
<evidence type="ECO:0000256" key="2">
    <source>
        <dbReference type="SAM" id="Phobius"/>
    </source>
</evidence>
<reference evidence="4" key="1">
    <citation type="journal article" date="2023" name="Front. Microbiol.">
        <title>Genomic-based phylogenetic and metabolic analyses of the genus Natronomonas, and description of Natronomonas aquatica sp. nov.</title>
        <authorList>
            <person name="Garcia-Roldan A."/>
            <person name="Duran-Viseras A."/>
            <person name="de la Haba R.R."/>
            <person name="Corral P."/>
            <person name="Sanchez-Porro C."/>
            <person name="Ventosa A."/>
        </authorList>
    </citation>
    <scope>NUCLEOTIDE SEQUENCE</scope>
    <source>
        <strain evidence="4">F2-12</strain>
    </source>
</reference>
<keyword evidence="2" id="KW-0472">Membrane</keyword>
<dbReference type="Proteomes" id="UP001139494">
    <property type="component" value="Unassembled WGS sequence"/>
</dbReference>
<dbReference type="Pfam" id="PF26514">
    <property type="entry name" value="DUF8173"/>
    <property type="match status" value="1"/>
</dbReference>
<feature type="transmembrane region" description="Helical" evidence="2">
    <location>
        <begin position="250"/>
        <end position="273"/>
    </location>
</feature>
<feature type="transmembrane region" description="Helical" evidence="2">
    <location>
        <begin position="294"/>
        <end position="318"/>
    </location>
</feature>
<dbReference type="RefSeq" id="WP_256030119.1">
    <property type="nucleotide sequence ID" value="NZ_JAHLKM010000016.1"/>
</dbReference>
<dbReference type="AlphaFoldDB" id="A0A9R1CUF0"/>
<proteinExistence type="predicted"/>
<accession>A0A9R1CUF0</accession>
<feature type="compositionally biased region" description="Polar residues" evidence="1">
    <location>
        <begin position="1"/>
        <end position="11"/>
    </location>
</feature>
<protein>
    <submittedName>
        <fullName evidence="4">Polymer-forming cytoskeletal protein</fullName>
    </submittedName>
</protein>
<comment type="caution">
    <text evidence="4">The sequence shown here is derived from an EMBL/GenBank/DDBJ whole genome shotgun (WGS) entry which is preliminary data.</text>
</comment>
<dbReference type="Pfam" id="PF04519">
    <property type="entry name" value="Bactofilin"/>
    <property type="match status" value="1"/>
</dbReference>
<keyword evidence="2" id="KW-0812">Transmembrane</keyword>
<dbReference type="InterPro" id="IPR007607">
    <property type="entry name" value="BacA/B"/>
</dbReference>
<feature type="transmembrane region" description="Helical" evidence="2">
    <location>
        <begin position="178"/>
        <end position="197"/>
    </location>
</feature>
<keyword evidence="2" id="KW-1133">Transmembrane helix</keyword>
<evidence type="ECO:0000313" key="5">
    <source>
        <dbReference type="Proteomes" id="UP001139494"/>
    </source>
</evidence>
<name>A0A9R1CUF0_9EURY</name>
<dbReference type="InterPro" id="IPR058486">
    <property type="entry name" value="DUF8173"/>
</dbReference>
<organism evidence="4 5">
    <name type="scientific">Natronomonas aquatica</name>
    <dbReference type="NCBI Taxonomy" id="2841590"/>
    <lineage>
        <taxon>Archaea</taxon>
        <taxon>Methanobacteriati</taxon>
        <taxon>Methanobacteriota</taxon>
        <taxon>Stenosarchaea group</taxon>
        <taxon>Halobacteria</taxon>
        <taxon>Halobacteriales</taxon>
        <taxon>Natronomonadaceae</taxon>
        <taxon>Natronomonas</taxon>
    </lineage>
</organism>
<feature type="domain" description="DUF8173" evidence="3">
    <location>
        <begin position="180"/>
        <end position="321"/>
    </location>
</feature>
<feature type="transmembrane region" description="Helical" evidence="2">
    <location>
        <begin position="218"/>
        <end position="244"/>
    </location>
</feature>
<feature type="region of interest" description="Disordered" evidence="1">
    <location>
        <begin position="1"/>
        <end position="21"/>
    </location>
</feature>
<gene>
    <name evidence="4" type="ORF">KM295_11460</name>
</gene>
<dbReference type="EMBL" id="JAHLKM010000016">
    <property type="protein sequence ID" value="MCQ4334085.1"/>
    <property type="molecule type" value="Genomic_DNA"/>
</dbReference>
<keyword evidence="5" id="KW-1185">Reference proteome</keyword>
<sequence length="344" mass="35287">MSAQDQRTGGSITIGPGETHAGDLEVTAGDVLVAGTVDGDLTATGGSVTISGDVTGDVTATGGSVIIEGTVEGDLTATGGEVHVREAANIGGPVEATGETVTVDGTTDSDTRLDGESVTVGPTATIDGDLTYSADETTISDDADITGAVTETERDEGMAPFSNVSLPDIPDAALTPLVSLYLFLANFLFGAILLVAAPRFSDRVSAQGIDRPIVSGGVGVATLIGMPFVLGALFLSVVGIPLAFFASYSFIFFLWIGLVYGAFVIGTWGLSVFDYDHRWGGLAAGLAVVSLANILPYMGFLLVGIALFGVGAFVRALYEWRFANGDNGEQRESAPYPAVQEAKA</sequence>
<evidence type="ECO:0000313" key="4">
    <source>
        <dbReference type="EMBL" id="MCQ4334085.1"/>
    </source>
</evidence>
<evidence type="ECO:0000259" key="3">
    <source>
        <dbReference type="Pfam" id="PF26514"/>
    </source>
</evidence>